<keyword evidence="4" id="KW-1185">Reference proteome</keyword>
<keyword evidence="2" id="KW-0472">Membrane</keyword>
<proteinExistence type="predicted"/>
<feature type="transmembrane region" description="Helical" evidence="2">
    <location>
        <begin position="373"/>
        <end position="393"/>
    </location>
</feature>
<feature type="compositionally biased region" description="Basic and acidic residues" evidence="1">
    <location>
        <begin position="88"/>
        <end position="99"/>
    </location>
</feature>
<dbReference type="PATRIC" id="fig|47853.6.peg.1957"/>
<feature type="compositionally biased region" description="Basic and acidic residues" evidence="1">
    <location>
        <begin position="24"/>
        <end position="59"/>
    </location>
</feature>
<dbReference type="Proteomes" id="UP000032254">
    <property type="component" value="Unassembled WGS sequence"/>
</dbReference>
<feature type="transmembrane region" description="Helical" evidence="2">
    <location>
        <begin position="405"/>
        <end position="427"/>
    </location>
</feature>
<feature type="compositionally biased region" description="Basic and acidic residues" evidence="1">
    <location>
        <begin position="168"/>
        <end position="213"/>
    </location>
</feature>
<comment type="caution">
    <text evidence="3">The sequence shown here is derived from an EMBL/GenBank/DDBJ whole genome shotgun (WGS) entry which is preliminary data.</text>
</comment>
<gene>
    <name evidence="3" type="ORF">TK50_09205</name>
</gene>
<protein>
    <submittedName>
        <fullName evidence="3">Uncharacterized protein</fullName>
    </submittedName>
</protein>
<feature type="compositionally biased region" description="Low complexity" evidence="1">
    <location>
        <begin position="302"/>
        <end position="315"/>
    </location>
</feature>
<evidence type="ECO:0000256" key="1">
    <source>
        <dbReference type="SAM" id="MobiDB-lite"/>
    </source>
</evidence>
<keyword evidence="2" id="KW-0812">Transmembrane</keyword>
<evidence type="ECO:0000313" key="3">
    <source>
        <dbReference type="EMBL" id="KIR65556.1"/>
    </source>
</evidence>
<evidence type="ECO:0000313" key="4">
    <source>
        <dbReference type="Proteomes" id="UP000032254"/>
    </source>
</evidence>
<organism evidence="3 4">
    <name type="scientific">Micromonospora haikouensis</name>
    <dbReference type="NCBI Taxonomy" id="686309"/>
    <lineage>
        <taxon>Bacteria</taxon>
        <taxon>Bacillati</taxon>
        <taxon>Actinomycetota</taxon>
        <taxon>Actinomycetes</taxon>
        <taxon>Micromonosporales</taxon>
        <taxon>Micromonosporaceae</taxon>
        <taxon>Micromonospora</taxon>
    </lineage>
</organism>
<sequence>MPIVNARRSFPEDQESRWYPGERGYGESDWRPAGDDRYRADEFRVSDQRGDTGERRYDELTDPPVGRYGETGRHGADDAFGATEPDTDSYRPARSRRSDTGSFGVSMDELAAEREARRAARAAEPAPSADAALPAGQHSVEFPLPPAQRAVEFPLTIGQRPTPVSAPGHDDRSPSGPAREDRSLPGLAPEDRALSAPARDDRALSAPAREDRALPGLAREGALLSGPPREAGPRDAPLDADPLGVDPVGRGPEPPRPAPLGGYPIIEPGRTGESGRYAEPGRPDGPADRGAGEWAPLDRAEVAATAAEPARATDPGRPAEPPHPLDLPTGPMPPVAPRPDLPPPGLDPAYAPDGLRRSGPAPSDGVYRTRRPALAVLIAVLVVVFEVPALRVLRHGLLGDPLSAADVVVGTFLVGGLPIFGIGLYGLRTGGLALTDGGRGWLRPPTAYLTVGLVLFLAAALAAR</sequence>
<feature type="region of interest" description="Disordered" evidence="1">
    <location>
        <begin position="1"/>
        <end position="364"/>
    </location>
</feature>
<keyword evidence="2" id="KW-1133">Transmembrane helix</keyword>
<accession>A0A0D0X3A1</accession>
<feature type="compositionally biased region" description="Basic and acidic residues" evidence="1">
    <location>
        <begin position="279"/>
        <end position="301"/>
    </location>
</feature>
<dbReference type="EMBL" id="JXSX01000001">
    <property type="protein sequence ID" value="KIR65556.1"/>
    <property type="molecule type" value="Genomic_DNA"/>
</dbReference>
<name>A0A0D0X3A1_9ACTN</name>
<feature type="compositionally biased region" description="Pro residues" evidence="1">
    <location>
        <begin position="318"/>
        <end position="346"/>
    </location>
</feature>
<reference evidence="3 4" key="1">
    <citation type="submission" date="2015-01" db="EMBL/GenBank/DDBJ databases">
        <title>Sequencing and annotation of Micromonospora carbonacea strain JXNU-1 genome.</title>
        <authorList>
            <person name="Long Z."/>
            <person name="Huang Y."/>
            <person name="Jiang Y."/>
        </authorList>
    </citation>
    <scope>NUCLEOTIDE SEQUENCE [LARGE SCALE GENOMIC DNA]</scope>
    <source>
        <strain evidence="3 4">JXNU-1</strain>
    </source>
</reference>
<feature type="transmembrane region" description="Helical" evidence="2">
    <location>
        <begin position="447"/>
        <end position="463"/>
    </location>
</feature>
<evidence type="ECO:0000256" key="2">
    <source>
        <dbReference type="SAM" id="Phobius"/>
    </source>
</evidence>
<dbReference type="AlphaFoldDB" id="A0A0D0X3A1"/>
<feature type="compositionally biased region" description="Low complexity" evidence="1">
    <location>
        <begin position="122"/>
        <end position="135"/>
    </location>
</feature>